<dbReference type="GO" id="GO:0052717">
    <property type="term" value="F:tRNA-specific adenosine-34 deaminase activity"/>
    <property type="evidence" value="ECO:0007669"/>
    <property type="project" value="UniProtKB-UniRule"/>
</dbReference>
<gene>
    <name evidence="6" type="primary">tadA</name>
    <name evidence="8" type="ORF">HMPREF9450_01142</name>
</gene>
<dbReference type="EC" id="3.5.4.33" evidence="6"/>
<sequence length="138" mass="14786">MRQALAEARRAFDLGEVPIGAVVVWGDRIVGRGHNLVETLNDPTAHAEMQAITAATASVGGKYLSECRLYVTVEPCVMCAGACYWSQVGSVIYGAADPKRGVSTVSQAVFHPKTTVRGGILEAECGELVSSFFRKLRK</sequence>
<evidence type="ECO:0000259" key="7">
    <source>
        <dbReference type="PROSITE" id="PS51747"/>
    </source>
</evidence>
<dbReference type="GO" id="GO:0002100">
    <property type="term" value="P:tRNA wobble adenosine to inosine editing"/>
    <property type="evidence" value="ECO:0007669"/>
    <property type="project" value="UniProtKB-UniRule"/>
</dbReference>
<dbReference type="PROSITE" id="PS51747">
    <property type="entry name" value="CYT_DCMP_DEAMINASES_2"/>
    <property type="match status" value="1"/>
</dbReference>
<dbReference type="GO" id="GO:0008270">
    <property type="term" value="F:zinc ion binding"/>
    <property type="evidence" value="ECO:0007669"/>
    <property type="project" value="UniProtKB-UniRule"/>
</dbReference>
<evidence type="ECO:0000313" key="8">
    <source>
        <dbReference type="EMBL" id="EHB92277.1"/>
    </source>
</evidence>
<dbReference type="InterPro" id="IPR028883">
    <property type="entry name" value="tRNA_aden_deaminase"/>
</dbReference>
<evidence type="ECO:0000256" key="4">
    <source>
        <dbReference type="ARBA" id="ARBA00022833"/>
    </source>
</evidence>
<evidence type="ECO:0000256" key="1">
    <source>
        <dbReference type="ARBA" id="ARBA00022694"/>
    </source>
</evidence>
<organism evidence="8 9">
    <name type="scientific">Alistipes indistinctus YIT 12060</name>
    <dbReference type="NCBI Taxonomy" id="742725"/>
    <lineage>
        <taxon>Bacteria</taxon>
        <taxon>Pseudomonadati</taxon>
        <taxon>Bacteroidota</taxon>
        <taxon>Bacteroidia</taxon>
        <taxon>Bacteroidales</taxon>
        <taxon>Rikenellaceae</taxon>
        <taxon>Alistipes</taxon>
    </lineage>
</organism>
<dbReference type="HOGENOM" id="CLU_025810_3_2_10"/>
<dbReference type="HAMAP" id="MF_00972">
    <property type="entry name" value="tRNA_aden_deaminase"/>
    <property type="match status" value="1"/>
</dbReference>
<feature type="binding site" evidence="6">
    <location>
        <position position="79"/>
    </location>
    <ligand>
        <name>Zn(2+)</name>
        <dbReference type="ChEBI" id="CHEBI:29105"/>
        <note>catalytic</note>
    </ligand>
</feature>
<protein>
    <recommendedName>
        <fullName evidence="6">tRNA-specific adenosine deaminase</fullName>
        <ecNumber evidence="6">3.5.4.33</ecNumber>
    </recommendedName>
</protein>
<dbReference type="EMBL" id="ADLD01000011">
    <property type="protein sequence ID" value="EHB92277.1"/>
    <property type="molecule type" value="Genomic_DNA"/>
</dbReference>
<keyword evidence="9" id="KW-1185">Reference proteome</keyword>
<keyword evidence="3 6" id="KW-0378">Hydrolase</keyword>
<accession>G5H882</accession>
<comment type="catalytic activity">
    <reaction evidence="5 6">
        <text>adenosine(34) in tRNA + H2O + H(+) = inosine(34) in tRNA + NH4(+)</text>
        <dbReference type="Rhea" id="RHEA:43168"/>
        <dbReference type="Rhea" id="RHEA-COMP:10373"/>
        <dbReference type="Rhea" id="RHEA-COMP:10374"/>
        <dbReference type="ChEBI" id="CHEBI:15377"/>
        <dbReference type="ChEBI" id="CHEBI:15378"/>
        <dbReference type="ChEBI" id="CHEBI:28938"/>
        <dbReference type="ChEBI" id="CHEBI:74411"/>
        <dbReference type="ChEBI" id="CHEBI:82852"/>
        <dbReference type="EC" id="3.5.4.33"/>
    </reaction>
</comment>
<evidence type="ECO:0000256" key="5">
    <source>
        <dbReference type="ARBA" id="ARBA00048045"/>
    </source>
</evidence>
<evidence type="ECO:0000256" key="6">
    <source>
        <dbReference type="HAMAP-Rule" id="MF_00972"/>
    </source>
</evidence>
<dbReference type="Pfam" id="PF14437">
    <property type="entry name" value="MafB19-deam"/>
    <property type="match status" value="1"/>
</dbReference>
<reference evidence="8 9" key="1">
    <citation type="submission" date="2011-08" db="EMBL/GenBank/DDBJ databases">
        <title>The Genome Sequence of Alistipes indistinctus YIT 12060.</title>
        <authorList>
            <consortium name="The Broad Institute Genome Sequencing Platform"/>
            <person name="Earl A."/>
            <person name="Ward D."/>
            <person name="Feldgarden M."/>
            <person name="Gevers D."/>
            <person name="Morotomi M."/>
            <person name="Young S.K."/>
            <person name="Zeng Q."/>
            <person name="Gargeya S."/>
            <person name="Fitzgerald M."/>
            <person name="Haas B."/>
            <person name="Abouelleil A."/>
            <person name="Alvarado L."/>
            <person name="Arachchi H.M."/>
            <person name="Berlin A."/>
            <person name="Brown A."/>
            <person name="Chapman S.B."/>
            <person name="Chen Z."/>
            <person name="Dunbar C."/>
            <person name="Freedman E."/>
            <person name="Gearin G."/>
            <person name="Gellesch M."/>
            <person name="Goldberg J."/>
            <person name="Griggs A."/>
            <person name="Gujja S."/>
            <person name="Heiman D."/>
            <person name="Howarth C."/>
            <person name="Larson L."/>
            <person name="Lui A."/>
            <person name="MacDonald P.J.P."/>
            <person name="Montmayeur A."/>
            <person name="Murphy C."/>
            <person name="Neiman D."/>
            <person name="Pearson M."/>
            <person name="Priest M."/>
            <person name="Roberts A."/>
            <person name="Saif S."/>
            <person name="Shea T."/>
            <person name="Shenoy N."/>
            <person name="Sisk P."/>
            <person name="Stolte C."/>
            <person name="Sykes S."/>
            <person name="Wortman J."/>
            <person name="Nusbaum C."/>
            <person name="Birren B."/>
        </authorList>
    </citation>
    <scope>NUCLEOTIDE SEQUENCE [LARGE SCALE GENOMIC DNA]</scope>
    <source>
        <strain evidence="8 9">YIT 12060</strain>
    </source>
</reference>
<dbReference type="InterPro" id="IPR016193">
    <property type="entry name" value="Cytidine_deaminase-like"/>
</dbReference>
<comment type="subunit">
    <text evidence="6">Homodimer.</text>
</comment>
<dbReference type="SUPFAM" id="SSF53927">
    <property type="entry name" value="Cytidine deaminase-like"/>
    <property type="match status" value="1"/>
</dbReference>
<feature type="binding site" evidence="6">
    <location>
        <position position="76"/>
    </location>
    <ligand>
        <name>Zn(2+)</name>
        <dbReference type="ChEBI" id="CHEBI:29105"/>
        <note>catalytic</note>
    </ligand>
</feature>
<comment type="similarity">
    <text evidence="6">Belongs to the cytidine and deoxycytidylate deaminase family.</text>
</comment>
<dbReference type="Gene3D" id="3.40.140.10">
    <property type="entry name" value="Cytidine Deaminase, domain 2"/>
    <property type="match status" value="1"/>
</dbReference>
<feature type="binding site" evidence="6">
    <location>
        <position position="46"/>
    </location>
    <ligand>
        <name>Zn(2+)</name>
        <dbReference type="ChEBI" id="CHEBI:29105"/>
        <note>catalytic</note>
    </ligand>
</feature>
<dbReference type="AlphaFoldDB" id="G5H882"/>
<dbReference type="PATRIC" id="fig|742725.3.peg.1208"/>
<keyword evidence="4 6" id="KW-0862">Zinc</keyword>
<name>G5H882_9BACT</name>
<dbReference type="Proteomes" id="UP000006008">
    <property type="component" value="Unassembled WGS sequence"/>
</dbReference>
<comment type="caution">
    <text evidence="8">The sequence shown here is derived from an EMBL/GenBank/DDBJ whole genome shotgun (WGS) entry which is preliminary data.</text>
</comment>
<dbReference type="InterPro" id="IPR002125">
    <property type="entry name" value="CMP_dCMP_dom"/>
</dbReference>
<proteinExistence type="inferred from homology"/>
<feature type="domain" description="CMP/dCMP-type deaminase" evidence="7">
    <location>
        <begin position="1"/>
        <end position="123"/>
    </location>
</feature>
<comment type="cofactor">
    <cofactor evidence="6">
        <name>Zn(2+)</name>
        <dbReference type="ChEBI" id="CHEBI:29105"/>
    </cofactor>
    <text evidence="6">Binds 1 zinc ion per subunit.</text>
</comment>
<evidence type="ECO:0000256" key="3">
    <source>
        <dbReference type="ARBA" id="ARBA00022801"/>
    </source>
</evidence>
<comment type="function">
    <text evidence="6">Catalyzes the deamination of adenosine to inosine at the wobble position 34 of tRNA(Arg2).</text>
</comment>
<dbReference type="STRING" id="742725.HMPREF9450_01142"/>
<dbReference type="CDD" id="cd01285">
    <property type="entry name" value="nucleoside_deaminase"/>
    <property type="match status" value="1"/>
</dbReference>
<dbReference type="InterPro" id="IPR058535">
    <property type="entry name" value="MafB19-deam"/>
</dbReference>
<dbReference type="PANTHER" id="PTHR11079:SF202">
    <property type="entry name" value="TRNA-SPECIFIC ADENOSINE DEAMINASE"/>
    <property type="match status" value="1"/>
</dbReference>
<dbReference type="PANTHER" id="PTHR11079">
    <property type="entry name" value="CYTOSINE DEAMINASE FAMILY MEMBER"/>
    <property type="match status" value="1"/>
</dbReference>
<evidence type="ECO:0000256" key="2">
    <source>
        <dbReference type="ARBA" id="ARBA00022723"/>
    </source>
</evidence>
<keyword evidence="2 6" id="KW-0479">Metal-binding</keyword>
<feature type="active site" description="Proton donor" evidence="6">
    <location>
        <position position="48"/>
    </location>
</feature>
<keyword evidence="1 6" id="KW-0819">tRNA processing</keyword>
<dbReference type="eggNOG" id="COG0590">
    <property type="taxonomic scope" value="Bacteria"/>
</dbReference>
<evidence type="ECO:0000313" key="9">
    <source>
        <dbReference type="Proteomes" id="UP000006008"/>
    </source>
</evidence>